<sequence length="246" mass="25899">MSEQRVALVTGASRGIGRAIAIKLAGEGHQVIGTATSAAGAEKISAYFAELGLKGCGKVLNVTEPESITGLISEITTEFGAPAILVNNAGITRDNLLMRMKDDQWDDIIQTNLSSVFRLSKACMRGMMKARWGRIVTIGSVVGQMGNAGQTNYAAAKAGLIGFSRSLAKEIGNRGITVNVITPGFIDTDMTKELSEEQRSALLANVSVPRFGQPEEIAHTAAFLTSENAGYITGETIAVNGGLYMG</sequence>
<evidence type="ECO:0000256" key="2">
    <source>
        <dbReference type="ARBA" id="ARBA00005194"/>
    </source>
</evidence>
<dbReference type="PROSITE" id="PS00061">
    <property type="entry name" value="ADH_SHORT"/>
    <property type="match status" value="1"/>
</dbReference>
<feature type="binding site" evidence="11">
    <location>
        <position position="186"/>
    </location>
    <ligand>
        <name>NADP(+)</name>
        <dbReference type="ChEBI" id="CHEBI:58349"/>
    </ligand>
</feature>
<dbReference type="InterPro" id="IPR020904">
    <property type="entry name" value="Sc_DH/Rdtase_CS"/>
</dbReference>
<dbReference type="CDD" id="cd05333">
    <property type="entry name" value="BKR_SDR_c"/>
    <property type="match status" value="1"/>
</dbReference>
<evidence type="ECO:0000256" key="9">
    <source>
        <dbReference type="ARBA" id="ARBA00023160"/>
    </source>
</evidence>
<comment type="subunit">
    <text evidence="12">Homotetramer.</text>
</comment>
<dbReference type="InterPro" id="IPR036291">
    <property type="entry name" value="NAD(P)-bd_dom_sf"/>
</dbReference>
<evidence type="ECO:0000313" key="15">
    <source>
        <dbReference type="Proteomes" id="UP000244906"/>
    </source>
</evidence>
<dbReference type="SMART" id="SM00822">
    <property type="entry name" value="PKS_KR"/>
    <property type="match status" value="1"/>
</dbReference>
<dbReference type="GO" id="GO:0030497">
    <property type="term" value="P:fatty acid elongation"/>
    <property type="evidence" value="ECO:0007669"/>
    <property type="project" value="UniProtKB-ARBA"/>
</dbReference>
<evidence type="ECO:0000256" key="10">
    <source>
        <dbReference type="PIRSR" id="PIRSR611284-1"/>
    </source>
</evidence>
<comment type="function">
    <text evidence="1 12">Catalyzes the NADPH-dependent reduction of beta-ketoacyl-ACP substrates to beta-hydroxyacyl-ACP products, the first reductive step in the elongation cycle of fatty acid biosynthesis.</text>
</comment>
<keyword evidence="4 12" id="KW-0444">Lipid biosynthesis</keyword>
<keyword evidence="8 12" id="KW-0443">Lipid metabolism</keyword>
<dbReference type="FunFam" id="3.40.50.720:FF:000037">
    <property type="entry name" value="3-oxoacyl-[acyl-carrier-protein] reductase FabG"/>
    <property type="match status" value="1"/>
</dbReference>
<comment type="pathway">
    <text evidence="2 12">Lipid metabolism; fatty acid biosynthesis.</text>
</comment>
<feature type="binding site" evidence="11">
    <location>
        <begin position="153"/>
        <end position="157"/>
    </location>
    <ligand>
        <name>NADP(+)</name>
        <dbReference type="ChEBI" id="CHEBI:58349"/>
    </ligand>
</feature>
<gene>
    <name evidence="14" type="primary">fabG</name>
    <name evidence="14" type="ORF">DC094_11845</name>
</gene>
<dbReference type="PRINTS" id="PR00081">
    <property type="entry name" value="GDHRDH"/>
</dbReference>
<evidence type="ECO:0000256" key="5">
    <source>
        <dbReference type="ARBA" id="ARBA00022832"/>
    </source>
</evidence>
<dbReference type="GO" id="GO:0051287">
    <property type="term" value="F:NAD binding"/>
    <property type="evidence" value="ECO:0007669"/>
    <property type="project" value="UniProtKB-UniRule"/>
</dbReference>
<evidence type="ECO:0000256" key="3">
    <source>
        <dbReference type="ARBA" id="ARBA00006484"/>
    </source>
</evidence>
<dbReference type="NCBIfam" id="NF004197">
    <property type="entry name" value="PRK05653.1-1"/>
    <property type="match status" value="1"/>
</dbReference>
<dbReference type="EC" id="1.1.1.100" evidence="12"/>
<keyword evidence="5 12" id="KW-0276">Fatty acid metabolism</keyword>
<dbReference type="PRINTS" id="PR00080">
    <property type="entry name" value="SDRFAMILY"/>
</dbReference>
<comment type="similarity">
    <text evidence="3 12">Belongs to the short-chain dehydrogenases/reductases (SDR) family.</text>
</comment>
<dbReference type="SUPFAM" id="SSF51735">
    <property type="entry name" value="NAD(P)-binding Rossmann-fold domains"/>
    <property type="match status" value="1"/>
</dbReference>
<dbReference type="PANTHER" id="PTHR42879:SF2">
    <property type="entry name" value="3-OXOACYL-[ACYL-CARRIER-PROTEIN] REDUCTASE FABG"/>
    <property type="match status" value="1"/>
</dbReference>
<evidence type="ECO:0000259" key="13">
    <source>
        <dbReference type="SMART" id="SM00822"/>
    </source>
</evidence>
<evidence type="ECO:0000313" key="14">
    <source>
        <dbReference type="EMBL" id="PVZ68935.1"/>
    </source>
</evidence>
<comment type="caution">
    <text evidence="14">The sequence shown here is derived from an EMBL/GenBank/DDBJ whole genome shotgun (WGS) entry which is preliminary data.</text>
</comment>
<dbReference type="GO" id="GO:0004316">
    <property type="term" value="F:3-oxoacyl-[acyl-carrier-protein] reductase (NADPH) activity"/>
    <property type="evidence" value="ECO:0007669"/>
    <property type="project" value="UniProtKB-UniRule"/>
</dbReference>
<evidence type="ECO:0000256" key="8">
    <source>
        <dbReference type="ARBA" id="ARBA00023098"/>
    </source>
</evidence>
<dbReference type="NCBIfam" id="NF009466">
    <property type="entry name" value="PRK12826.1-2"/>
    <property type="match status" value="1"/>
</dbReference>
<dbReference type="InterPro" id="IPR057326">
    <property type="entry name" value="KR_dom"/>
</dbReference>
<evidence type="ECO:0000256" key="7">
    <source>
        <dbReference type="ARBA" id="ARBA00023002"/>
    </source>
</evidence>
<keyword evidence="7 12" id="KW-0560">Oxidoreductase</keyword>
<dbReference type="EMBL" id="QDDL01000004">
    <property type="protein sequence ID" value="PVZ68935.1"/>
    <property type="molecule type" value="Genomic_DNA"/>
</dbReference>
<dbReference type="PANTHER" id="PTHR42879">
    <property type="entry name" value="3-OXOACYL-(ACYL-CARRIER-PROTEIN) REDUCTASE"/>
    <property type="match status" value="1"/>
</dbReference>
<comment type="catalytic activity">
    <reaction evidence="12">
        <text>a (3R)-hydroxyacyl-[ACP] + NADP(+) = a 3-oxoacyl-[ACP] + NADPH + H(+)</text>
        <dbReference type="Rhea" id="RHEA:17397"/>
        <dbReference type="Rhea" id="RHEA-COMP:9916"/>
        <dbReference type="Rhea" id="RHEA-COMP:9945"/>
        <dbReference type="ChEBI" id="CHEBI:15378"/>
        <dbReference type="ChEBI" id="CHEBI:57783"/>
        <dbReference type="ChEBI" id="CHEBI:58349"/>
        <dbReference type="ChEBI" id="CHEBI:78776"/>
        <dbReference type="ChEBI" id="CHEBI:78827"/>
        <dbReference type="EC" id="1.1.1.100"/>
    </reaction>
</comment>
<feature type="active site" description="Proton acceptor" evidence="10">
    <location>
        <position position="153"/>
    </location>
</feature>
<evidence type="ECO:0000256" key="1">
    <source>
        <dbReference type="ARBA" id="ARBA00002607"/>
    </source>
</evidence>
<reference evidence="14 15" key="1">
    <citation type="submission" date="2018-04" db="EMBL/GenBank/DDBJ databases">
        <title>Thalassorhabdus spongiae gen. nov., sp. nov., isolated from a marine sponge in South-West Iceland.</title>
        <authorList>
            <person name="Knobloch S."/>
            <person name="Daussin A."/>
            <person name="Johannsson R."/>
            <person name="Marteinsson V.T."/>
        </authorList>
    </citation>
    <scope>NUCLEOTIDE SEQUENCE [LARGE SCALE GENOMIC DNA]</scope>
    <source>
        <strain evidence="14 15">Hp12</strain>
    </source>
</reference>
<dbReference type="InterPro" id="IPR050259">
    <property type="entry name" value="SDR"/>
</dbReference>
<evidence type="ECO:0000256" key="6">
    <source>
        <dbReference type="ARBA" id="ARBA00022857"/>
    </source>
</evidence>
<evidence type="ECO:0000256" key="12">
    <source>
        <dbReference type="RuleBase" id="RU366074"/>
    </source>
</evidence>
<dbReference type="AlphaFoldDB" id="A0A2V1GTD7"/>
<dbReference type="OrthoDB" id="9804774at2"/>
<dbReference type="RefSeq" id="WP_116687319.1">
    <property type="nucleotide sequence ID" value="NZ_CAWNYD010000004.1"/>
</dbReference>
<feature type="binding site" evidence="11">
    <location>
        <position position="88"/>
    </location>
    <ligand>
        <name>NADP(+)</name>
        <dbReference type="ChEBI" id="CHEBI:58349"/>
    </ligand>
</feature>
<evidence type="ECO:0000256" key="4">
    <source>
        <dbReference type="ARBA" id="ARBA00022516"/>
    </source>
</evidence>
<dbReference type="UniPathway" id="UPA00094"/>
<dbReference type="InterPro" id="IPR002347">
    <property type="entry name" value="SDR_fam"/>
</dbReference>
<keyword evidence="6 11" id="KW-0521">NADP</keyword>
<proteinExistence type="inferred from homology"/>
<dbReference type="Pfam" id="PF13561">
    <property type="entry name" value="adh_short_C2"/>
    <property type="match status" value="1"/>
</dbReference>
<feature type="binding site" evidence="11">
    <location>
        <position position="36"/>
    </location>
    <ligand>
        <name>NADP(+)</name>
        <dbReference type="ChEBI" id="CHEBI:58349"/>
    </ligand>
</feature>
<feature type="domain" description="Ketoreductase" evidence="13">
    <location>
        <begin position="5"/>
        <end position="184"/>
    </location>
</feature>
<evidence type="ECO:0000256" key="11">
    <source>
        <dbReference type="PIRSR" id="PIRSR611284-2"/>
    </source>
</evidence>
<keyword evidence="15" id="KW-1185">Reference proteome</keyword>
<accession>A0A2V1GTD7</accession>
<keyword evidence="9 12" id="KW-0275">Fatty acid biosynthesis</keyword>
<dbReference type="Gene3D" id="3.40.50.720">
    <property type="entry name" value="NAD(P)-binding Rossmann-like Domain"/>
    <property type="match status" value="1"/>
</dbReference>
<dbReference type="Proteomes" id="UP000244906">
    <property type="component" value="Unassembled WGS sequence"/>
</dbReference>
<dbReference type="NCBIfam" id="TIGR01830">
    <property type="entry name" value="3oxo_ACP_reduc"/>
    <property type="match status" value="1"/>
</dbReference>
<feature type="binding site" evidence="11">
    <location>
        <begin position="11"/>
        <end position="14"/>
    </location>
    <ligand>
        <name>NADP(+)</name>
        <dbReference type="ChEBI" id="CHEBI:58349"/>
    </ligand>
</feature>
<organism evidence="14 15">
    <name type="scientific">Pelagibaculum spongiae</name>
    <dbReference type="NCBI Taxonomy" id="2080658"/>
    <lineage>
        <taxon>Bacteria</taxon>
        <taxon>Pseudomonadati</taxon>
        <taxon>Pseudomonadota</taxon>
        <taxon>Gammaproteobacteria</taxon>
        <taxon>Oceanospirillales</taxon>
        <taxon>Pelagibaculum</taxon>
    </lineage>
</organism>
<feature type="binding site" evidence="11">
    <location>
        <begin position="61"/>
        <end position="62"/>
    </location>
    <ligand>
        <name>NADP(+)</name>
        <dbReference type="ChEBI" id="CHEBI:58349"/>
    </ligand>
</feature>
<name>A0A2V1GTD7_9GAMM</name>
<protein>
    <recommendedName>
        <fullName evidence="12">3-oxoacyl-[acyl-carrier-protein] reductase</fullName>
        <ecNumber evidence="12">1.1.1.100</ecNumber>
    </recommendedName>
</protein>
<dbReference type="InterPro" id="IPR011284">
    <property type="entry name" value="3oxo_ACP_reduc"/>
</dbReference>